<dbReference type="InterPro" id="IPR001461">
    <property type="entry name" value="Aspartic_peptidase_A1"/>
</dbReference>
<feature type="domain" description="Peptidase A1" evidence="5">
    <location>
        <begin position="84"/>
        <end position="413"/>
    </location>
</feature>
<proteinExistence type="inferred from homology"/>
<dbReference type="HOGENOM" id="CLU_013253_0_2_1"/>
<dbReference type="GO" id="GO:0004190">
    <property type="term" value="F:aspartic-type endopeptidase activity"/>
    <property type="evidence" value="ECO:0007669"/>
    <property type="project" value="UniProtKB-KW"/>
</dbReference>
<evidence type="ECO:0000256" key="4">
    <source>
        <dbReference type="ARBA" id="ARBA00022801"/>
    </source>
</evidence>
<sequence length="495" mass="53656">MADTLQGLQKINIIPNKNYKKSGTKSYVHLLSKWGFEPTMPGPYGQMVKALEEGEKHEDPASRDFQTTKIGEVPAEDIQNDSLYLCPVQIGSPAQTLYLDFYTGSSDLWVWSTLLDSSARSQPGHTTYDPSNSSTFKSMNGASWEIRYGDNSHASGAVGTDTITLGGLAVESQAIELAKDLSDQFLQSPGDGLLGLAFGSINTVQPNRVHTPVENLILQGSIPTSSQVFAAKLGSWRDANEDDQGQGFYTFGYIDQDTITASGQSLAWTPISSSSGFWQFTSAQSTVNGTTVSQSSRNTAIADTGTTLALVSDAVCEAVYSAIPNAYYDYNSQGWVYPENTPLSDLPVVTIAVGQHQVIIQKEDLGFASVGDGNVYGGIQSRGNLPFDILGDTFLKGIYAIIVPAQETEKKMDGDQGANTRTDDWSNPTAVQRRVDARDVFEIDETTERHVLSVNDECQECLDDVKGQGIERVVEMLVVGTRARFAGEVEEIGRS</sequence>
<keyword evidence="2" id="KW-0645">Protease</keyword>
<dbReference type="Proteomes" id="UP000005446">
    <property type="component" value="Unassembled WGS sequence"/>
</dbReference>
<evidence type="ECO:0000313" key="6">
    <source>
        <dbReference type="EMBL" id="EHK98564.1"/>
    </source>
</evidence>
<dbReference type="PANTHER" id="PTHR47966">
    <property type="entry name" value="BETA-SITE APP-CLEAVING ENZYME, ISOFORM A-RELATED"/>
    <property type="match status" value="1"/>
</dbReference>
<accession>H0ESG9</accession>
<keyword evidence="3" id="KW-0064">Aspartyl protease</keyword>
<evidence type="ECO:0000256" key="3">
    <source>
        <dbReference type="ARBA" id="ARBA00022750"/>
    </source>
</evidence>
<dbReference type="InterPro" id="IPR033121">
    <property type="entry name" value="PEPTIDASE_A1"/>
</dbReference>
<reference evidence="6 7" key="1">
    <citation type="journal article" date="2012" name="Eukaryot. Cell">
        <title>Genome sequence of the fungus Glarea lozoyensis: the first genome sequence of a species from the Helotiaceae family.</title>
        <authorList>
            <person name="Youssar L."/>
            <person name="Gruening B.A."/>
            <person name="Erxleben A."/>
            <person name="Guenther S."/>
            <person name="Huettel W."/>
        </authorList>
    </citation>
    <scope>NUCLEOTIDE SEQUENCE [LARGE SCALE GENOMIC DNA]</scope>
    <source>
        <strain evidence="7">ATCC 74030 / MF5533</strain>
    </source>
</reference>
<dbReference type="PANTHER" id="PTHR47966:SF1">
    <property type="entry name" value="ASPARTYL PROTEINASE"/>
    <property type="match status" value="1"/>
</dbReference>
<dbReference type="InterPro" id="IPR021109">
    <property type="entry name" value="Peptidase_aspartic_dom_sf"/>
</dbReference>
<dbReference type="InterPro" id="IPR034163">
    <property type="entry name" value="Aspergillopepsin-like_cat_dom"/>
</dbReference>
<name>H0ESG9_GLAL7</name>
<dbReference type="EMBL" id="AGUE01000144">
    <property type="protein sequence ID" value="EHK98564.1"/>
    <property type="molecule type" value="Genomic_DNA"/>
</dbReference>
<gene>
    <name evidence="6" type="ORF">M7I_5656</name>
</gene>
<dbReference type="Pfam" id="PF00026">
    <property type="entry name" value="Asp"/>
    <property type="match status" value="1"/>
</dbReference>
<evidence type="ECO:0000259" key="5">
    <source>
        <dbReference type="PROSITE" id="PS51767"/>
    </source>
</evidence>
<dbReference type="SUPFAM" id="SSF50630">
    <property type="entry name" value="Acid proteases"/>
    <property type="match status" value="1"/>
</dbReference>
<evidence type="ECO:0000256" key="2">
    <source>
        <dbReference type="ARBA" id="ARBA00022670"/>
    </source>
</evidence>
<comment type="caution">
    <text evidence="6">The sequence shown here is derived from an EMBL/GenBank/DDBJ whole genome shotgun (WGS) entry which is preliminary data.</text>
</comment>
<dbReference type="GO" id="GO:0006508">
    <property type="term" value="P:proteolysis"/>
    <property type="evidence" value="ECO:0007669"/>
    <property type="project" value="UniProtKB-KW"/>
</dbReference>
<evidence type="ECO:0000313" key="7">
    <source>
        <dbReference type="Proteomes" id="UP000005446"/>
    </source>
</evidence>
<dbReference type="PRINTS" id="PR00792">
    <property type="entry name" value="PEPSIN"/>
</dbReference>
<protein>
    <submittedName>
        <fullName evidence="6">Putative aspergillopepsin A-like aspartic endopeptidase</fullName>
    </submittedName>
</protein>
<evidence type="ECO:0000256" key="1">
    <source>
        <dbReference type="ARBA" id="ARBA00007447"/>
    </source>
</evidence>
<dbReference type="InParanoid" id="H0ESG9"/>
<comment type="similarity">
    <text evidence="1">Belongs to the peptidase A1 family.</text>
</comment>
<dbReference type="AlphaFoldDB" id="H0ESG9"/>
<organism evidence="6 7">
    <name type="scientific">Glarea lozoyensis (strain ATCC 74030 / MF5533)</name>
    <dbReference type="NCBI Taxonomy" id="1104152"/>
    <lineage>
        <taxon>Eukaryota</taxon>
        <taxon>Fungi</taxon>
        <taxon>Dikarya</taxon>
        <taxon>Ascomycota</taxon>
        <taxon>Pezizomycotina</taxon>
        <taxon>Leotiomycetes</taxon>
        <taxon>Helotiales</taxon>
        <taxon>Helotiaceae</taxon>
        <taxon>Glarea</taxon>
    </lineage>
</organism>
<keyword evidence="4" id="KW-0378">Hydrolase</keyword>
<keyword evidence="7" id="KW-1185">Reference proteome</keyword>
<dbReference type="Gene3D" id="2.40.70.10">
    <property type="entry name" value="Acid Proteases"/>
    <property type="match status" value="2"/>
</dbReference>
<dbReference type="CDD" id="cd06097">
    <property type="entry name" value="Aspergillopepsin_like"/>
    <property type="match status" value="1"/>
</dbReference>
<dbReference type="PROSITE" id="PS51767">
    <property type="entry name" value="PEPTIDASE_A1"/>
    <property type="match status" value="1"/>
</dbReference>
<dbReference type="OrthoDB" id="2747330at2759"/>